<accession>A0AAD9UM88</accession>
<feature type="region of interest" description="Disordered" evidence="1">
    <location>
        <begin position="376"/>
        <end position="437"/>
    </location>
</feature>
<comment type="caution">
    <text evidence="3">The sequence shown here is derived from an EMBL/GenBank/DDBJ whole genome shotgun (WGS) entry which is preliminary data.</text>
</comment>
<dbReference type="SUPFAM" id="SSF54791">
    <property type="entry name" value="Eukaryotic type KH-domain (KH-domain type I)"/>
    <property type="match status" value="1"/>
</dbReference>
<dbReference type="Pfam" id="PF22675">
    <property type="entry name" value="KH-I_KHDC4-BBP"/>
    <property type="match status" value="1"/>
</dbReference>
<reference evidence="3" key="1">
    <citation type="journal article" date="2023" name="Nat. Microbiol.">
        <title>Babesia duncani multi-omics identifies virulence factors and drug targets.</title>
        <authorList>
            <person name="Singh P."/>
            <person name="Lonardi S."/>
            <person name="Liang Q."/>
            <person name="Vydyam P."/>
            <person name="Khabirova E."/>
            <person name="Fang T."/>
            <person name="Gihaz S."/>
            <person name="Thekkiniath J."/>
            <person name="Munshi M."/>
            <person name="Abel S."/>
            <person name="Ciampossin L."/>
            <person name="Batugedara G."/>
            <person name="Gupta M."/>
            <person name="Lu X.M."/>
            <person name="Lenz T."/>
            <person name="Chakravarty S."/>
            <person name="Cornillot E."/>
            <person name="Hu Y."/>
            <person name="Ma W."/>
            <person name="Gonzalez L.M."/>
            <person name="Sanchez S."/>
            <person name="Estrada K."/>
            <person name="Sanchez-Flores A."/>
            <person name="Montero E."/>
            <person name="Harb O.S."/>
            <person name="Le Roch K.G."/>
            <person name="Mamoun C.B."/>
        </authorList>
    </citation>
    <scope>NUCLEOTIDE SEQUENCE</scope>
    <source>
        <strain evidence="3">WA1</strain>
    </source>
</reference>
<evidence type="ECO:0000313" key="5">
    <source>
        <dbReference type="Proteomes" id="UP001214638"/>
    </source>
</evidence>
<dbReference type="GO" id="GO:0003723">
    <property type="term" value="F:RNA binding"/>
    <property type="evidence" value="ECO:0007669"/>
    <property type="project" value="InterPro"/>
</dbReference>
<dbReference type="InterPro" id="IPR035979">
    <property type="entry name" value="RBD_domain_sf"/>
</dbReference>
<sequence length="437" mass="48334">MNPMMYGGMIPPQYQAAMGMPYGAFDPSKMSSKNSQMPTFTGTMADWIAPMTADKFYQLGGAPGFVPYPTKGGHFPMNAGSGARADEMPISNGTHWNAAVMPPLNTYANTRLAVFVENPQYNYELIESDLRELFSYYSGVHGLSIMPEYPAAELILSDVSSCNLAAQDLNGIVINGVGTIRCVVMQPGQILNTLIPAFQIPAYGIANSLKQHQPAYNNNTTAPRSKRSLVEHVPGISTLPNVRRVCRFELVDLFTYEPDFNVAAVILGPSNKNIEYIMTTTSNKVDLSITGKPLNSASVAERLHVSIDSVDFEAYDKAIELVEFLLTTVCEKYVNFVRKRGKIVSNLVGYKRHEYELQDGELEYKGCIDKPKTWLETGRRSRNSGGGRSLSRSNNNTSKYQKRVNERHRTISHRNSSSNRSKATRNSNDSYSVASGS</sequence>
<dbReference type="Proteomes" id="UP001214638">
    <property type="component" value="Unassembled WGS sequence"/>
</dbReference>
<keyword evidence="5" id="KW-1185">Reference proteome</keyword>
<dbReference type="Gene3D" id="3.30.1370.10">
    <property type="entry name" value="K Homology domain, type 1"/>
    <property type="match status" value="1"/>
</dbReference>
<dbReference type="InterPro" id="IPR036612">
    <property type="entry name" value="KH_dom_type_1_sf"/>
</dbReference>
<dbReference type="RefSeq" id="XP_067801808.1">
    <property type="nucleotide sequence ID" value="XM_067948567.1"/>
</dbReference>
<name>A0AAD9UM88_9APIC</name>
<dbReference type="GeneID" id="94337854"/>
<evidence type="ECO:0000313" key="4">
    <source>
        <dbReference type="EMBL" id="KAK2194965.1"/>
    </source>
</evidence>
<protein>
    <submittedName>
        <fullName evidence="3">Bifunctional K Homology domain</fullName>
    </submittedName>
</protein>
<dbReference type="AlphaFoldDB" id="A0AAD9UM88"/>
<dbReference type="EMBL" id="JALLKP010000019">
    <property type="protein sequence ID" value="KAK2194965.1"/>
    <property type="molecule type" value="Genomic_DNA"/>
</dbReference>
<dbReference type="InterPro" id="IPR055256">
    <property type="entry name" value="KH_1_KHDC4/BBP-like"/>
</dbReference>
<feature type="domain" description="KHDC4/BBP-like KH-domain type I" evidence="2">
    <location>
        <begin position="257"/>
        <end position="326"/>
    </location>
</feature>
<organism evidence="3 5">
    <name type="scientific">Babesia duncani</name>
    <dbReference type="NCBI Taxonomy" id="323732"/>
    <lineage>
        <taxon>Eukaryota</taxon>
        <taxon>Sar</taxon>
        <taxon>Alveolata</taxon>
        <taxon>Apicomplexa</taxon>
        <taxon>Aconoidasida</taxon>
        <taxon>Piroplasmida</taxon>
        <taxon>Babesiidae</taxon>
        <taxon>Babesia</taxon>
    </lineage>
</organism>
<evidence type="ECO:0000256" key="1">
    <source>
        <dbReference type="SAM" id="MobiDB-lite"/>
    </source>
</evidence>
<dbReference type="SUPFAM" id="SSF54928">
    <property type="entry name" value="RNA-binding domain, RBD"/>
    <property type="match status" value="1"/>
</dbReference>
<dbReference type="EMBL" id="JALLKP010000070">
    <property type="protein sequence ID" value="KAK2194649.1"/>
    <property type="molecule type" value="Genomic_DNA"/>
</dbReference>
<dbReference type="KEGG" id="bdw:94337854"/>
<gene>
    <name evidence="4" type="ORF">BdWA1_003557</name>
    <name evidence="3" type="ORF">BdWA1_003888</name>
</gene>
<evidence type="ECO:0000313" key="3">
    <source>
        <dbReference type="EMBL" id="KAK2194649.1"/>
    </source>
</evidence>
<feature type="compositionally biased region" description="Polar residues" evidence="1">
    <location>
        <begin position="413"/>
        <end position="437"/>
    </location>
</feature>
<proteinExistence type="predicted"/>
<evidence type="ECO:0000259" key="2">
    <source>
        <dbReference type="Pfam" id="PF22675"/>
    </source>
</evidence>